<dbReference type="GO" id="GO:0003677">
    <property type="term" value="F:DNA binding"/>
    <property type="evidence" value="ECO:0007669"/>
    <property type="project" value="UniProtKB-KW"/>
</dbReference>
<dbReference type="SUPFAM" id="SSF46785">
    <property type="entry name" value="Winged helix' DNA-binding domain"/>
    <property type="match status" value="1"/>
</dbReference>
<keyword evidence="7" id="KW-1185">Reference proteome</keyword>
<dbReference type="Gene3D" id="3.40.190.290">
    <property type="match status" value="1"/>
</dbReference>
<gene>
    <name evidence="6" type="ORF">ATI14_4825</name>
</gene>
<sequence length="315" mass="34668">MSMKTTLPEAIPGARPVHLPALVAFECVARHMNFARAAAELEVTPTAMSKTIKQLEAQLGVRLFNRTTRSVALTESGNQLLDTLAPALEQIRFSVQQVHDTATRPYGELKINSSYVAYASLIEPHVPAFLALYPDITLDISLDNGLSDIIGEGFDAGVRLGQALQRDMIAVPLGTSQPMVVVGTPQYLAQSAPLNTPEDLLKHECIRQRLSRRGPFMDWSFRIGKANVEIEVKGRLVLDEMRTTLSAAQLGCGLAMVFRPFAAKEIASGQLVALLEKYAAPAETFHLYYANRAQMPGKLRAFIDFFQARNRQATE</sequence>
<evidence type="ECO:0000256" key="3">
    <source>
        <dbReference type="ARBA" id="ARBA00023125"/>
    </source>
</evidence>
<dbReference type="Proteomes" id="UP000232891">
    <property type="component" value="Unassembled WGS sequence"/>
</dbReference>
<comment type="caution">
    <text evidence="6">The sequence shown here is derived from an EMBL/GenBank/DDBJ whole genome shotgun (WGS) entry which is preliminary data.</text>
</comment>
<protein>
    <submittedName>
        <fullName evidence="6">DNA-binding transcriptional LysR family regulator</fullName>
    </submittedName>
</protein>
<keyword evidence="2" id="KW-0805">Transcription regulation</keyword>
<feature type="domain" description="HTH lysR-type" evidence="5">
    <location>
        <begin position="17"/>
        <end position="74"/>
    </location>
</feature>
<dbReference type="SUPFAM" id="SSF53850">
    <property type="entry name" value="Periplasmic binding protein-like II"/>
    <property type="match status" value="1"/>
</dbReference>
<evidence type="ECO:0000256" key="2">
    <source>
        <dbReference type="ARBA" id="ARBA00023015"/>
    </source>
</evidence>
<keyword evidence="3 6" id="KW-0238">DNA-binding</keyword>
<proteinExistence type="inferred from homology"/>
<keyword evidence="4" id="KW-0804">Transcription</keyword>
<dbReference type="InterPro" id="IPR000847">
    <property type="entry name" value="LysR_HTH_N"/>
</dbReference>
<dbReference type="PROSITE" id="PS50931">
    <property type="entry name" value="HTH_LYSR"/>
    <property type="match status" value="1"/>
</dbReference>
<evidence type="ECO:0000313" key="7">
    <source>
        <dbReference type="Proteomes" id="UP000232891"/>
    </source>
</evidence>
<dbReference type="RefSeq" id="WP_231124372.1">
    <property type="nucleotide sequence ID" value="NZ_PHHD01000001.1"/>
</dbReference>
<evidence type="ECO:0000259" key="5">
    <source>
        <dbReference type="PROSITE" id="PS50931"/>
    </source>
</evidence>
<name>A0ABX4QLQ0_PSETO</name>
<organism evidence="6 7">
    <name type="scientific">Pseudomonas tolaasii NCPPB 2192</name>
    <dbReference type="NCBI Taxonomy" id="564423"/>
    <lineage>
        <taxon>Bacteria</taxon>
        <taxon>Pseudomonadati</taxon>
        <taxon>Pseudomonadota</taxon>
        <taxon>Gammaproteobacteria</taxon>
        <taxon>Pseudomonadales</taxon>
        <taxon>Pseudomonadaceae</taxon>
        <taxon>Pseudomonas</taxon>
    </lineage>
</organism>
<reference evidence="6 7" key="1">
    <citation type="submission" date="2017-11" db="EMBL/GenBank/DDBJ databases">
        <title>Genome sequencing of a diverse group of Pseudomonas species.</title>
        <authorList>
            <person name="Loper J."/>
        </authorList>
    </citation>
    <scope>NUCLEOTIDE SEQUENCE [LARGE SCALE GENOMIC DNA]</scope>
    <source>
        <strain evidence="6 7">NCPPB 2192</strain>
    </source>
</reference>
<evidence type="ECO:0000256" key="1">
    <source>
        <dbReference type="ARBA" id="ARBA00009437"/>
    </source>
</evidence>
<dbReference type="PRINTS" id="PR00039">
    <property type="entry name" value="HTHLYSR"/>
</dbReference>
<dbReference type="InterPro" id="IPR005119">
    <property type="entry name" value="LysR_subst-bd"/>
</dbReference>
<dbReference type="EMBL" id="PHHD01000001">
    <property type="protein sequence ID" value="PKA77767.1"/>
    <property type="molecule type" value="Genomic_DNA"/>
</dbReference>
<dbReference type="Gene3D" id="1.10.10.10">
    <property type="entry name" value="Winged helix-like DNA-binding domain superfamily/Winged helix DNA-binding domain"/>
    <property type="match status" value="1"/>
</dbReference>
<dbReference type="InterPro" id="IPR036388">
    <property type="entry name" value="WH-like_DNA-bd_sf"/>
</dbReference>
<dbReference type="Pfam" id="PF03466">
    <property type="entry name" value="LysR_substrate"/>
    <property type="match status" value="1"/>
</dbReference>
<comment type="similarity">
    <text evidence="1">Belongs to the LysR transcriptional regulatory family.</text>
</comment>
<dbReference type="InterPro" id="IPR058163">
    <property type="entry name" value="LysR-type_TF_proteobact-type"/>
</dbReference>
<dbReference type="PANTHER" id="PTHR30537:SF1">
    <property type="entry name" value="HTH-TYPE TRANSCRIPTIONAL REGULATOR PGRR"/>
    <property type="match status" value="1"/>
</dbReference>
<dbReference type="PANTHER" id="PTHR30537">
    <property type="entry name" value="HTH-TYPE TRANSCRIPTIONAL REGULATOR"/>
    <property type="match status" value="1"/>
</dbReference>
<dbReference type="InterPro" id="IPR036390">
    <property type="entry name" value="WH_DNA-bd_sf"/>
</dbReference>
<evidence type="ECO:0000313" key="6">
    <source>
        <dbReference type="EMBL" id="PKA77767.1"/>
    </source>
</evidence>
<evidence type="ECO:0000256" key="4">
    <source>
        <dbReference type="ARBA" id="ARBA00023163"/>
    </source>
</evidence>
<dbReference type="Pfam" id="PF00126">
    <property type="entry name" value="HTH_1"/>
    <property type="match status" value="1"/>
</dbReference>
<dbReference type="GeneID" id="55847908"/>
<accession>A0ABX4QLQ0</accession>